<dbReference type="PANTHER" id="PTHR43166">
    <property type="entry name" value="AMINO ACID IMPORT ATP-BINDING PROTEIN"/>
    <property type="match status" value="1"/>
</dbReference>
<organism evidence="5 6">
    <name type="scientific">Psychrobacillus vulpis</name>
    <dbReference type="NCBI Taxonomy" id="2325572"/>
    <lineage>
        <taxon>Bacteria</taxon>
        <taxon>Bacillati</taxon>
        <taxon>Bacillota</taxon>
        <taxon>Bacilli</taxon>
        <taxon>Bacillales</taxon>
        <taxon>Bacillaceae</taxon>
        <taxon>Psychrobacillus</taxon>
    </lineage>
</organism>
<dbReference type="InterPro" id="IPR050086">
    <property type="entry name" value="MetN_ABC_transporter-like"/>
</dbReference>
<keyword evidence="2" id="KW-0547">Nucleotide-binding</keyword>
<sequence>MIQANDLSKSFDQHEVLKNISLKIPAHQVVAVIGPSGSGKSTFLRCLNGLEMITGGTISVNDHLLQATDNKKLRQKTIHAIRQDTGMVFQQFNLYPHKTVIENVMEALIVVKKQSKEQARVIASQLIMRVGLQEKEEVYPSKLSGGQQQRVAIARALAMEPKIMLFDEPTSALDPELVGEVLKVMKELADEGMTMVIVTHEMKFAQDVADRILFMADGQIVEDSEPRKFFEQPSTERAQRFLAKVNEF</sequence>
<keyword evidence="3 5" id="KW-0067">ATP-binding</keyword>
<dbReference type="GO" id="GO:0005524">
    <property type="term" value="F:ATP binding"/>
    <property type="evidence" value="ECO:0007669"/>
    <property type="project" value="UniProtKB-KW"/>
</dbReference>
<proteinExistence type="predicted"/>
<feature type="domain" description="ABC transporter" evidence="4">
    <location>
        <begin position="2"/>
        <end position="242"/>
    </location>
</feature>
<gene>
    <name evidence="5" type="ORF">FG384_05460</name>
</gene>
<name>A0A544TUB7_9BACI</name>
<dbReference type="AlphaFoldDB" id="A0A544TUB7"/>
<keyword evidence="6" id="KW-1185">Reference proteome</keyword>
<dbReference type="OrthoDB" id="9802185at2"/>
<reference evidence="5 6" key="1">
    <citation type="submission" date="2019-06" db="EMBL/GenBank/DDBJ databases">
        <title>Psychrobacillus vulpis sp. nov., a new species isolated from feces of a red fox that inhabits in The Tablas de Daimiel Natural Park, Albacete, Spain.</title>
        <authorList>
            <person name="Rodriguez M."/>
            <person name="Reina J.C."/>
            <person name="Bejar V."/>
            <person name="Llamas I."/>
        </authorList>
    </citation>
    <scope>NUCLEOTIDE SEQUENCE [LARGE SCALE GENOMIC DNA]</scope>
    <source>
        <strain evidence="5 6">Z8</strain>
    </source>
</reference>
<dbReference type="FunFam" id="3.40.50.300:FF:000020">
    <property type="entry name" value="Amino acid ABC transporter ATP-binding component"/>
    <property type="match status" value="1"/>
</dbReference>
<dbReference type="Pfam" id="PF00005">
    <property type="entry name" value="ABC_tran"/>
    <property type="match status" value="1"/>
</dbReference>
<dbReference type="PROSITE" id="PS50893">
    <property type="entry name" value="ABC_TRANSPORTER_2"/>
    <property type="match status" value="1"/>
</dbReference>
<dbReference type="SUPFAM" id="SSF52540">
    <property type="entry name" value="P-loop containing nucleoside triphosphate hydrolases"/>
    <property type="match status" value="1"/>
</dbReference>
<evidence type="ECO:0000256" key="3">
    <source>
        <dbReference type="ARBA" id="ARBA00022840"/>
    </source>
</evidence>
<dbReference type="EMBL" id="VDGI01000003">
    <property type="protein sequence ID" value="TQR21043.1"/>
    <property type="molecule type" value="Genomic_DNA"/>
</dbReference>
<dbReference type="InterPro" id="IPR003439">
    <property type="entry name" value="ABC_transporter-like_ATP-bd"/>
</dbReference>
<dbReference type="InterPro" id="IPR003593">
    <property type="entry name" value="AAA+_ATPase"/>
</dbReference>
<dbReference type="RefSeq" id="WP_142641574.1">
    <property type="nucleotide sequence ID" value="NZ_VDGI01000003.1"/>
</dbReference>
<evidence type="ECO:0000313" key="6">
    <source>
        <dbReference type="Proteomes" id="UP000316626"/>
    </source>
</evidence>
<dbReference type="PANTHER" id="PTHR43166:SF37">
    <property type="entry name" value="ARGININE TRANSPORT ATP-BINDING PROTEIN ARTM"/>
    <property type="match status" value="1"/>
</dbReference>
<dbReference type="InterPro" id="IPR027417">
    <property type="entry name" value="P-loop_NTPase"/>
</dbReference>
<dbReference type="GO" id="GO:0016887">
    <property type="term" value="F:ATP hydrolysis activity"/>
    <property type="evidence" value="ECO:0007669"/>
    <property type="project" value="InterPro"/>
</dbReference>
<protein>
    <submittedName>
        <fullName evidence="5">Amino acid ABC transporter ATP-binding protein</fullName>
    </submittedName>
</protein>
<dbReference type="GO" id="GO:0015424">
    <property type="term" value="F:ABC-type amino acid transporter activity"/>
    <property type="evidence" value="ECO:0007669"/>
    <property type="project" value="InterPro"/>
</dbReference>
<dbReference type="InterPro" id="IPR030679">
    <property type="entry name" value="ABC_ATPase_HisP-typ"/>
</dbReference>
<evidence type="ECO:0000256" key="1">
    <source>
        <dbReference type="ARBA" id="ARBA00022448"/>
    </source>
</evidence>
<dbReference type="PROSITE" id="PS00211">
    <property type="entry name" value="ABC_TRANSPORTER_1"/>
    <property type="match status" value="1"/>
</dbReference>
<comment type="caution">
    <text evidence="5">The sequence shown here is derived from an EMBL/GenBank/DDBJ whole genome shotgun (WGS) entry which is preliminary data.</text>
</comment>
<dbReference type="SMART" id="SM00382">
    <property type="entry name" value="AAA"/>
    <property type="match status" value="1"/>
</dbReference>
<dbReference type="Proteomes" id="UP000316626">
    <property type="component" value="Unassembled WGS sequence"/>
</dbReference>
<evidence type="ECO:0000256" key="2">
    <source>
        <dbReference type="ARBA" id="ARBA00022741"/>
    </source>
</evidence>
<dbReference type="PIRSF" id="PIRSF039085">
    <property type="entry name" value="ABC_ATPase_HisP"/>
    <property type="match status" value="1"/>
</dbReference>
<evidence type="ECO:0000259" key="4">
    <source>
        <dbReference type="PROSITE" id="PS50893"/>
    </source>
</evidence>
<dbReference type="Gene3D" id="3.40.50.300">
    <property type="entry name" value="P-loop containing nucleotide triphosphate hydrolases"/>
    <property type="match status" value="1"/>
</dbReference>
<dbReference type="InterPro" id="IPR017871">
    <property type="entry name" value="ABC_transporter-like_CS"/>
</dbReference>
<accession>A0A544TUB7</accession>
<dbReference type="CDD" id="cd03262">
    <property type="entry name" value="ABC_HisP_GlnQ"/>
    <property type="match status" value="1"/>
</dbReference>
<keyword evidence="1" id="KW-0813">Transport</keyword>
<evidence type="ECO:0000313" key="5">
    <source>
        <dbReference type="EMBL" id="TQR21043.1"/>
    </source>
</evidence>